<name>A0A5C6UIN5_9SPHN</name>
<accession>A0A5C6UIN5</accession>
<dbReference type="Proteomes" id="UP000321250">
    <property type="component" value="Unassembled WGS sequence"/>
</dbReference>
<sequence length="145" mass="16105">MTETVWGTPNAQPVISGNLVAERRLVGNLLEESLRAASGGAVLRRDFLTFNRIEGRWEYMSFDTRAAVGMMTAQSLGREKNGTIALVFQPFALPGEGAGQGQMLRMRQEIVRIGPDHIVKDQYFTLADGLGGEWLAHRYDAVRRP</sequence>
<organism evidence="1 2">
    <name type="scientific">Sphingomonas ginsenosidivorax</name>
    <dbReference type="NCBI Taxonomy" id="862135"/>
    <lineage>
        <taxon>Bacteria</taxon>
        <taxon>Pseudomonadati</taxon>
        <taxon>Pseudomonadota</taxon>
        <taxon>Alphaproteobacteria</taxon>
        <taxon>Sphingomonadales</taxon>
        <taxon>Sphingomonadaceae</taxon>
        <taxon>Sphingomonas</taxon>
    </lineage>
</organism>
<comment type="caution">
    <text evidence="1">The sequence shown here is derived from an EMBL/GenBank/DDBJ whole genome shotgun (WGS) entry which is preliminary data.</text>
</comment>
<dbReference type="AlphaFoldDB" id="A0A5C6UIN5"/>
<proteinExistence type="predicted"/>
<protein>
    <recommendedName>
        <fullName evidence="3">DUF1579 domain-containing protein</fullName>
    </recommendedName>
</protein>
<reference evidence="1 2" key="1">
    <citation type="journal article" date="2013" name="Antonie Van Leeuwenhoek">
        <title>Sphingomonas ginsenosidivorax sp. nov., with the ability to transform ginsenosides.</title>
        <authorList>
            <person name="Jin X.F."/>
            <person name="Kim J.K."/>
            <person name="Liu Q.M."/>
            <person name="Kang M.S."/>
            <person name="He D."/>
            <person name="Jin F.X."/>
            <person name="Kim S.C."/>
            <person name="Im W.T."/>
        </authorList>
    </citation>
    <scope>NUCLEOTIDE SEQUENCE [LARGE SCALE GENOMIC DNA]</scope>
    <source>
        <strain evidence="1 2">KHI67</strain>
    </source>
</reference>
<evidence type="ECO:0008006" key="3">
    <source>
        <dbReference type="Google" id="ProtNLM"/>
    </source>
</evidence>
<evidence type="ECO:0000313" key="2">
    <source>
        <dbReference type="Proteomes" id="UP000321250"/>
    </source>
</evidence>
<dbReference type="EMBL" id="VOQR01000001">
    <property type="protein sequence ID" value="TXC72234.1"/>
    <property type="molecule type" value="Genomic_DNA"/>
</dbReference>
<keyword evidence="2" id="KW-1185">Reference proteome</keyword>
<evidence type="ECO:0000313" key="1">
    <source>
        <dbReference type="EMBL" id="TXC72234.1"/>
    </source>
</evidence>
<gene>
    <name evidence="1" type="ORF">FSB78_15740</name>
</gene>